<dbReference type="OrthoDB" id="3687641at2759"/>
<keyword evidence="4" id="KW-1185">Reference proteome</keyword>
<evidence type="ECO:0000313" key="3">
    <source>
        <dbReference type="EMBL" id="PMD33162.1"/>
    </source>
</evidence>
<evidence type="ECO:0000256" key="2">
    <source>
        <dbReference type="ARBA" id="ARBA00035112"/>
    </source>
</evidence>
<dbReference type="InterPro" id="IPR021765">
    <property type="entry name" value="UstYa-like"/>
</dbReference>
<organism evidence="3 4">
    <name type="scientific">Hyaloscypha variabilis (strain UAMH 11265 / GT02V1 / F)</name>
    <name type="common">Meliniomyces variabilis</name>
    <dbReference type="NCBI Taxonomy" id="1149755"/>
    <lineage>
        <taxon>Eukaryota</taxon>
        <taxon>Fungi</taxon>
        <taxon>Dikarya</taxon>
        <taxon>Ascomycota</taxon>
        <taxon>Pezizomycotina</taxon>
        <taxon>Leotiomycetes</taxon>
        <taxon>Helotiales</taxon>
        <taxon>Hyaloscyphaceae</taxon>
        <taxon>Hyaloscypha</taxon>
        <taxon>Hyaloscypha variabilis</taxon>
    </lineage>
</organism>
<dbReference type="Pfam" id="PF11807">
    <property type="entry name" value="UstYa"/>
    <property type="match status" value="1"/>
</dbReference>
<accession>A0A2J6R3R1</accession>
<dbReference type="AlphaFoldDB" id="A0A2J6R3R1"/>
<evidence type="ECO:0000313" key="4">
    <source>
        <dbReference type="Proteomes" id="UP000235786"/>
    </source>
</evidence>
<proteinExistence type="inferred from homology"/>
<dbReference type="PANTHER" id="PTHR33365:SF4">
    <property type="entry name" value="CYCLOCHLOROTINE BIOSYNTHESIS PROTEIN O"/>
    <property type="match status" value="1"/>
</dbReference>
<dbReference type="STRING" id="1149755.A0A2J6R3R1"/>
<dbReference type="PANTHER" id="PTHR33365">
    <property type="entry name" value="YALI0B05434P"/>
    <property type="match status" value="1"/>
</dbReference>
<sequence length="126" mass="15080">MIKSYTTDGKWFAIDHDMFVKINGNPDTGLRIPNDPEGRFFGMLQAHHQLHCVDILRRSTWFNIQYYRQMDHFRDMSDRNVILHTNHCIEILRQTIKCHGDTAMLTYKWVYGHDWPQSAWRSLHSC</sequence>
<comment type="similarity">
    <text evidence="2">Belongs to the ustYa family.</text>
</comment>
<reference evidence="3 4" key="1">
    <citation type="submission" date="2016-04" db="EMBL/GenBank/DDBJ databases">
        <title>A degradative enzymes factory behind the ericoid mycorrhizal symbiosis.</title>
        <authorList>
            <consortium name="DOE Joint Genome Institute"/>
            <person name="Martino E."/>
            <person name="Morin E."/>
            <person name="Grelet G."/>
            <person name="Kuo A."/>
            <person name="Kohler A."/>
            <person name="Daghino S."/>
            <person name="Barry K."/>
            <person name="Choi C."/>
            <person name="Cichocki N."/>
            <person name="Clum A."/>
            <person name="Copeland A."/>
            <person name="Hainaut M."/>
            <person name="Haridas S."/>
            <person name="Labutti K."/>
            <person name="Lindquist E."/>
            <person name="Lipzen A."/>
            <person name="Khouja H.-R."/>
            <person name="Murat C."/>
            <person name="Ohm R."/>
            <person name="Olson A."/>
            <person name="Spatafora J."/>
            <person name="Veneault-Fourrey C."/>
            <person name="Henrissat B."/>
            <person name="Grigoriev I."/>
            <person name="Martin F."/>
            <person name="Perotto S."/>
        </authorList>
    </citation>
    <scope>NUCLEOTIDE SEQUENCE [LARGE SCALE GENOMIC DNA]</scope>
    <source>
        <strain evidence="3 4">F</strain>
    </source>
</reference>
<dbReference type="GO" id="GO:0043386">
    <property type="term" value="P:mycotoxin biosynthetic process"/>
    <property type="evidence" value="ECO:0007669"/>
    <property type="project" value="InterPro"/>
</dbReference>
<dbReference type="EMBL" id="KZ613957">
    <property type="protein sequence ID" value="PMD33162.1"/>
    <property type="molecule type" value="Genomic_DNA"/>
</dbReference>
<gene>
    <name evidence="3" type="ORF">L207DRAFT_590227</name>
</gene>
<dbReference type="Proteomes" id="UP000235786">
    <property type="component" value="Unassembled WGS sequence"/>
</dbReference>
<name>A0A2J6R3R1_HYAVF</name>
<evidence type="ECO:0000256" key="1">
    <source>
        <dbReference type="ARBA" id="ARBA00004685"/>
    </source>
</evidence>
<protein>
    <submittedName>
        <fullName evidence="3">Uncharacterized protein</fullName>
    </submittedName>
</protein>
<comment type="pathway">
    <text evidence="1">Mycotoxin biosynthesis.</text>
</comment>